<organism evidence="1 2">
    <name type="scientific">Streptomyces achromogenes</name>
    <dbReference type="NCBI Taxonomy" id="67255"/>
    <lineage>
        <taxon>Bacteria</taxon>
        <taxon>Bacillati</taxon>
        <taxon>Actinomycetota</taxon>
        <taxon>Actinomycetes</taxon>
        <taxon>Kitasatosporales</taxon>
        <taxon>Streptomycetaceae</taxon>
        <taxon>Streptomyces</taxon>
    </lineage>
</organism>
<keyword evidence="2" id="KW-1185">Reference proteome</keyword>
<evidence type="ECO:0000313" key="2">
    <source>
        <dbReference type="Proteomes" id="UP001622557"/>
    </source>
</evidence>
<dbReference type="RefSeq" id="WP_387879524.1">
    <property type="nucleotide sequence ID" value="NZ_CP108164.1"/>
</dbReference>
<accession>A0ABZ1L1X8</accession>
<gene>
    <name evidence="1" type="ORF">OG350_37335</name>
</gene>
<dbReference type="Proteomes" id="UP001622557">
    <property type="component" value="Chromosome"/>
</dbReference>
<dbReference type="GeneID" id="97286230"/>
<evidence type="ECO:0000313" key="1">
    <source>
        <dbReference type="EMBL" id="WTQ85599.1"/>
    </source>
</evidence>
<name>A0ABZ1L1X8_STRAH</name>
<proteinExistence type="predicted"/>
<reference evidence="1 2" key="1">
    <citation type="submission" date="2022-10" db="EMBL/GenBank/DDBJ databases">
        <title>The complete genomes of actinobacterial strains from the NBC collection.</title>
        <authorList>
            <person name="Joergensen T.S."/>
            <person name="Alvarez Arevalo M."/>
            <person name="Sterndorff E.B."/>
            <person name="Faurdal D."/>
            <person name="Vuksanovic O."/>
            <person name="Mourched A.-S."/>
            <person name="Charusanti P."/>
            <person name="Shaw S."/>
            <person name="Blin K."/>
            <person name="Weber T."/>
        </authorList>
    </citation>
    <scope>NUCLEOTIDE SEQUENCE [LARGE SCALE GENOMIC DNA]</scope>
    <source>
        <strain evidence="1 2">NBC_00156</strain>
    </source>
</reference>
<protein>
    <submittedName>
        <fullName evidence="1">Uncharacterized protein</fullName>
    </submittedName>
</protein>
<sequence length="86" mass="9273">MPQGDASARMAAVLTGRGRKLREHSREGGDQRVFTRDGWRLDLGAARWPHDRLLELVADGQRPQSDTITGVIAFARHGGCPAAAPG</sequence>
<dbReference type="EMBL" id="CP108164">
    <property type="protein sequence ID" value="WTQ85599.1"/>
    <property type="molecule type" value="Genomic_DNA"/>
</dbReference>